<dbReference type="PANTHER" id="PTHR43441">
    <property type="entry name" value="RIBOSOMAL-PROTEIN-SERINE ACETYLTRANSFERASE"/>
    <property type="match status" value="1"/>
</dbReference>
<keyword evidence="3" id="KW-1185">Reference proteome</keyword>
<dbReference type="InterPro" id="IPR016181">
    <property type="entry name" value="Acyl_CoA_acyltransferase"/>
</dbReference>
<evidence type="ECO:0000313" key="2">
    <source>
        <dbReference type="EMBL" id="MFC0564271.1"/>
    </source>
</evidence>
<dbReference type="PROSITE" id="PS51186">
    <property type="entry name" value="GNAT"/>
    <property type="match status" value="2"/>
</dbReference>
<gene>
    <name evidence="2" type="ORF">ACFFHU_08845</name>
</gene>
<dbReference type="InterPro" id="IPR000182">
    <property type="entry name" value="GNAT_dom"/>
</dbReference>
<protein>
    <submittedName>
        <fullName evidence="2">GNAT family N-acetyltransferase</fullName>
        <ecNumber evidence="2">2.3.-.-</ecNumber>
    </submittedName>
</protein>
<keyword evidence="2" id="KW-0808">Transferase</keyword>
<sequence>MEPPEIIEAGLTLRGWLPTDAPDVLRACQDPQIQRWTTVPAPYRPEDAHGFVAESAPAAWAGGTGAPFAVCAADTGELLGACSMMSISRRGRSAEVGYWTAPWARGRGVAVRATRAISRWAFETLGVRRLVWQAEVGNHASRLVALRSGFRVDGRLRLVAPHAGGTDDGWVGSLLPGEVPPPDAPADGRDGPYGPGSLTARRAAVFGRSQPELFAAAPGGELRLRQLAEQDLDGIVAACRDAETIRWTTVPDPYSRAHAEDFVRRKAVAAWRDGTAAYFAVTDRWNDYLGSIDLRIRPTDPQTGTVGFMMRPEARGRGHLPAALAALAAWGFTSLDLARIEWQAHVGNAASRRAAEKVGFRFEGTQRAALAHRGHRVDAWTASLLPEDLLDGPS</sequence>
<feature type="domain" description="N-acetyltransferase" evidence="1">
    <location>
        <begin position="11"/>
        <end position="176"/>
    </location>
</feature>
<dbReference type="Gene3D" id="3.40.630.30">
    <property type="match status" value="2"/>
</dbReference>
<dbReference type="EC" id="2.3.-.-" evidence="2"/>
<dbReference type="PANTHER" id="PTHR43441:SF10">
    <property type="entry name" value="ACETYLTRANSFERASE"/>
    <property type="match status" value="1"/>
</dbReference>
<proteinExistence type="predicted"/>
<keyword evidence="2" id="KW-0012">Acyltransferase</keyword>
<feature type="domain" description="N-acetyltransferase" evidence="1">
    <location>
        <begin position="222"/>
        <end position="387"/>
    </location>
</feature>
<dbReference type="EMBL" id="JBHLUE010000004">
    <property type="protein sequence ID" value="MFC0564271.1"/>
    <property type="molecule type" value="Genomic_DNA"/>
</dbReference>
<accession>A0ABV6NU12</accession>
<name>A0ABV6NU12_9ACTN</name>
<reference evidence="2 3" key="1">
    <citation type="submission" date="2024-09" db="EMBL/GenBank/DDBJ databases">
        <authorList>
            <person name="Sun Q."/>
            <person name="Mori K."/>
        </authorList>
    </citation>
    <scope>NUCLEOTIDE SEQUENCE [LARGE SCALE GENOMIC DNA]</scope>
    <source>
        <strain evidence="2 3">TBRC 2205</strain>
    </source>
</reference>
<comment type="caution">
    <text evidence="2">The sequence shown here is derived from an EMBL/GenBank/DDBJ whole genome shotgun (WGS) entry which is preliminary data.</text>
</comment>
<organism evidence="2 3">
    <name type="scientific">Plantactinospora siamensis</name>
    <dbReference type="NCBI Taxonomy" id="555372"/>
    <lineage>
        <taxon>Bacteria</taxon>
        <taxon>Bacillati</taxon>
        <taxon>Actinomycetota</taxon>
        <taxon>Actinomycetes</taxon>
        <taxon>Micromonosporales</taxon>
        <taxon>Micromonosporaceae</taxon>
        <taxon>Plantactinospora</taxon>
    </lineage>
</organism>
<evidence type="ECO:0000259" key="1">
    <source>
        <dbReference type="PROSITE" id="PS51186"/>
    </source>
</evidence>
<dbReference type="SUPFAM" id="SSF55729">
    <property type="entry name" value="Acyl-CoA N-acyltransferases (Nat)"/>
    <property type="match status" value="2"/>
</dbReference>
<dbReference type="GO" id="GO:0016746">
    <property type="term" value="F:acyltransferase activity"/>
    <property type="evidence" value="ECO:0007669"/>
    <property type="project" value="UniProtKB-KW"/>
</dbReference>
<dbReference type="Proteomes" id="UP001589894">
    <property type="component" value="Unassembled WGS sequence"/>
</dbReference>
<dbReference type="Pfam" id="PF13302">
    <property type="entry name" value="Acetyltransf_3"/>
    <property type="match status" value="2"/>
</dbReference>
<evidence type="ECO:0000313" key="3">
    <source>
        <dbReference type="Proteomes" id="UP001589894"/>
    </source>
</evidence>
<dbReference type="RefSeq" id="WP_377337216.1">
    <property type="nucleotide sequence ID" value="NZ_JBHLUE010000004.1"/>
</dbReference>
<dbReference type="InterPro" id="IPR051908">
    <property type="entry name" value="Ribosomal_N-acetyltransferase"/>
</dbReference>